<comment type="caution">
    <text evidence="2">The sequence shown here is derived from an EMBL/GenBank/DDBJ whole genome shotgun (WGS) entry which is preliminary data.</text>
</comment>
<dbReference type="Proteomes" id="UP000232722">
    <property type="component" value="Unassembled WGS sequence"/>
</dbReference>
<gene>
    <name evidence="2" type="ORF">RhiirA5_431378</name>
</gene>
<proteinExistence type="predicted"/>
<dbReference type="InterPro" id="IPR008906">
    <property type="entry name" value="HATC_C_dom"/>
</dbReference>
<evidence type="ECO:0000313" key="2">
    <source>
        <dbReference type="EMBL" id="PKB98437.1"/>
    </source>
</evidence>
<name>A0A2N0NV42_9GLOM</name>
<dbReference type="GO" id="GO:0046983">
    <property type="term" value="F:protein dimerization activity"/>
    <property type="evidence" value="ECO:0007669"/>
    <property type="project" value="InterPro"/>
</dbReference>
<dbReference type="EMBL" id="LLXJ01002632">
    <property type="protein sequence ID" value="PKB98437.1"/>
    <property type="molecule type" value="Genomic_DNA"/>
</dbReference>
<dbReference type="AlphaFoldDB" id="A0A2N0NV42"/>
<reference evidence="2 3" key="2">
    <citation type="submission" date="2017-09" db="EMBL/GenBank/DDBJ databases">
        <title>Extensive intraspecific genome diversity in a model arbuscular mycorrhizal fungus.</title>
        <authorList>
            <person name="Chen E.C."/>
            <person name="Morin E."/>
            <person name="Beaudet D."/>
            <person name="Noel J."/>
            <person name="Ndikumana S."/>
            <person name="Charron P."/>
            <person name="St-Onge C."/>
            <person name="Giorgi J."/>
            <person name="Grigoriev I.V."/>
            <person name="Roux C."/>
            <person name="Martin F.M."/>
            <person name="Corradi N."/>
        </authorList>
    </citation>
    <scope>NUCLEOTIDE SEQUENCE [LARGE SCALE GENOMIC DNA]</scope>
    <source>
        <strain evidence="2 3">A5</strain>
    </source>
</reference>
<dbReference type="InterPro" id="IPR052748">
    <property type="entry name" value="ISR_Activator"/>
</dbReference>
<dbReference type="Pfam" id="PF08238">
    <property type="entry name" value="Sel1"/>
    <property type="match status" value="5"/>
</dbReference>
<dbReference type="InterPro" id="IPR006597">
    <property type="entry name" value="Sel1-like"/>
</dbReference>
<evidence type="ECO:0000259" key="1">
    <source>
        <dbReference type="Pfam" id="PF05699"/>
    </source>
</evidence>
<dbReference type="VEuPathDB" id="FungiDB:FUN_022874"/>
<protein>
    <submittedName>
        <fullName evidence="2">HCP-like protein</fullName>
    </submittedName>
</protein>
<dbReference type="PANTHER" id="PTHR45011:SF1">
    <property type="entry name" value="DAP3-BINDING CELL DEATH ENHANCER 1"/>
    <property type="match status" value="1"/>
</dbReference>
<organism evidence="2 3">
    <name type="scientific">Rhizophagus irregularis</name>
    <dbReference type="NCBI Taxonomy" id="588596"/>
    <lineage>
        <taxon>Eukaryota</taxon>
        <taxon>Fungi</taxon>
        <taxon>Fungi incertae sedis</taxon>
        <taxon>Mucoromycota</taxon>
        <taxon>Glomeromycotina</taxon>
        <taxon>Glomeromycetes</taxon>
        <taxon>Glomerales</taxon>
        <taxon>Glomeraceae</taxon>
        <taxon>Rhizophagus</taxon>
    </lineage>
</organism>
<dbReference type="SUPFAM" id="SSF81901">
    <property type="entry name" value="HCP-like"/>
    <property type="match status" value="1"/>
</dbReference>
<dbReference type="VEuPathDB" id="FungiDB:FUN_024996"/>
<sequence length="415" mass="47983">MINRASVLKENILMLAVKHPILNNHLPTQVEWELFHDLNQFLESFNNATIDLSAQSRPTIAHSRVILLTIKIDLYADRGEDSLLKDVIIQMREKFETYYEVLKEPTHIAAFLDLRYKSYCFPEMSDNEILQPIQQKLSQVQPTNIIRSAKVSPFLQKLKSTRGIQIVDDEVTKYWNTNDADENIKPLEWWRTHSTEYPNLSKLAMNHLCIQASSVPCEQLFSIAGQILCKSRNRLTGESVRATEKNNLLSQNNLGLLYEYGKGIEKDIEKAIYWYNKAAENGNEVANYNLGNCYELGKGVEKDENKAFNCYEKLAEKEYLNAQFKLGYCYFNGIGTEINKIKAFEYYEKSAKKGHIMAQNNFGSLYAYGEGTEQNMEKAIYWYNKAAENGNEIAQYNMGQCYELREGLYRNLQFS</sequence>
<reference evidence="2 3" key="1">
    <citation type="submission" date="2016-04" db="EMBL/GenBank/DDBJ databases">
        <title>Genome analyses suggest a sexual origin of heterokaryosis in a supposedly ancient asexual fungus.</title>
        <authorList>
            <person name="Ropars J."/>
            <person name="Sedzielewska K."/>
            <person name="Noel J."/>
            <person name="Charron P."/>
            <person name="Farinelli L."/>
            <person name="Marton T."/>
            <person name="Kruger M."/>
            <person name="Pelin A."/>
            <person name="Brachmann A."/>
            <person name="Corradi N."/>
        </authorList>
    </citation>
    <scope>NUCLEOTIDE SEQUENCE [LARGE SCALE GENOMIC DNA]</scope>
    <source>
        <strain evidence="2 3">A5</strain>
    </source>
</reference>
<evidence type="ECO:0000313" key="3">
    <source>
        <dbReference type="Proteomes" id="UP000232722"/>
    </source>
</evidence>
<accession>A0A2N0NV42</accession>
<feature type="domain" description="HAT C-terminal dimerisation" evidence="1">
    <location>
        <begin position="174"/>
        <end position="242"/>
    </location>
</feature>
<dbReference type="InterPro" id="IPR011990">
    <property type="entry name" value="TPR-like_helical_dom_sf"/>
</dbReference>
<dbReference type="VEuPathDB" id="FungiDB:RhiirA1_265880"/>
<dbReference type="Gene3D" id="1.25.40.10">
    <property type="entry name" value="Tetratricopeptide repeat domain"/>
    <property type="match status" value="2"/>
</dbReference>
<dbReference type="Pfam" id="PF05699">
    <property type="entry name" value="Dimer_Tnp_hAT"/>
    <property type="match status" value="1"/>
</dbReference>
<dbReference type="PANTHER" id="PTHR45011">
    <property type="entry name" value="DAP3-BINDING CELL DEATH ENHANCER 1"/>
    <property type="match status" value="1"/>
</dbReference>
<dbReference type="InterPro" id="IPR012337">
    <property type="entry name" value="RNaseH-like_sf"/>
</dbReference>
<dbReference type="SMART" id="SM00671">
    <property type="entry name" value="SEL1"/>
    <property type="match status" value="4"/>
</dbReference>
<dbReference type="SUPFAM" id="SSF53098">
    <property type="entry name" value="Ribonuclease H-like"/>
    <property type="match status" value="1"/>
</dbReference>